<keyword evidence="3" id="KW-1185">Reference proteome</keyword>
<dbReference type="Pfam" id="PF04233">
    <property type="entry name" value="Phage_Mu_F"/>
    <property type="match status" value="1"/>
</dbReference>
<dbReference type="NCBIfam" id="TIGR01641">
    <property type="entry name" value="phageSPP1_gp7"/>
    <property type="match status" value="1"/>
</dbReference>
<evidence type="ECO:0000259" key="1">
    <source>
        <dbReference type="Pfam" id="PF04233"/>
    </source>
</evidence>
<protein>
    <submittedName>
        <fullName evidence="2">Minor capsid protein</fullName>
    </submittedName>
</protein>
<organism evidence="2 3">
    <name type="scientific">Paenibacillus apiarius</name>
    <dbReference type="NCBI Taxonomy" id="46240"/>
    <lineage>
        <taxon>Bacteria</taxon>
        <taxon>Bacillati</taxon>
        <taxon>Bacillota</taxon>
        <taxon>Bacilli</taxon>
        <taxon>Bacillales</taxon>
        <taxon>Paenibacillaceae</taxon>
        <taxon>Paenibacillus</taxon>
    </lineage>
</organism>
<dbReference type="RefSeq" id="WP_268601151.1">
    <property type="nucleotide sequence ID" value="NZ_JAMDLV010000006.1"/>
</dbReference>
<feature type="domain" description="Phage head morphogenesis" evidence="1">
    <location>
        <begin position="201"/>
        <end position="303"/>
    </location>
</feature>
<sequence>MNQRPNSYWDKRAMQRMKEYHRGADTTVRTITRAYGLAMLDVQTEVEKIFKRYAKDGVLTPAEAKKLLNEPVTNNEWKAIKAKIKDVKDPRIKRQMLNRLNAPAYAARITRLQALKENAYLQSKIIADAEIRASTTGYMATINEAYYRTMFDIQQGLGVGFEFAAIPKHVIETIIKRPWSGDQFGKLIWRNTDVLADRMMQVITAGFMGGVGIDKMARELEDLSIVGKHAANRLVRTETTYMANAAEMESYDEAEIDQYIFVATLDNRTSEVCQEYDGEVCKVKDATPGVNMPPLHPYCRSTTRAYFGPKTLKNIQRRARDPVTGKMQLVPGNMKYEKWYKEYGIENRMSKLSAKSSAPGLHLSEIDILH</sequence>
<dbReference type="Proteomes" id="UP001207626">
    <property type="component" value="Unassembled WGS sequence"/>
</dbReference>
<dbReference type="EMBL" id="JAMDLW010000009">
    <property type="protein sequence ID" value="MCY9519723.1"/>
    <property type="molecule type" value="Genomic_DNA"/>
</dbReference>
<evidence type="ECO:0000313" key="3">
    <source>
        <dbReference type="Proteomes" id="UP001207626"/>
    </source>
</evidence>
<name>A0ABT4DTW6_9BACL</name>
<accession>A0ABT4DTW6</accession>
<proteinExistence type="predicted"/>
<comment type="caution">
    <text evidence="2">The sequence shown here is derived from an EMBL/GenBank/DDBJ whole genome shotgun (WGS) entry which is preliminary data.</text>
</comment>
<evidence type="ECO:0000313" key="2">
    <source>
        <dbReference type="EMBL" id="MCY9519723.1"/>
    </source>
</evidence>
<reference evidence="2 3" key="1">
    <citation type="submission" date="2022-05" db="EMBL/GenBank/DDBJ databases">
        <title>Genome Sequencing of Bee-Associated Microbes.</title>
        <authorList>
            <person name="Dunlap C."/>
        </authorList>
    </citation>
    <scope>NUCLEOTIDE SEQUENCE [LARGE SCALE GENOMIC DNA]</scope>
    <source>
        <strain evidence="2 3">NRRL NRS-1438</strain>
    </source>
</reference>
<gene>
    <name evidence="2" type="ORF">M5X09_08520</name>
</gene>
<dbReference type="InterPro" id="IPR006528">
    <property type="entry name" value="Phage_head_morphogenesis_dom"/>
</dbReference>